<dbReference type="SFLD" id="SFLDS00003">
    <property type="entry name" value="Haloacid_Dehalogenase"/>
    <property type="match status" value="1"/>
</dbReference>
<evidence type="ECO:0000256" key="4">
    <source>
        <dbReference type="ARBA" id="ARBA00022842"/>
    </source>
</evidence>
<dbReference type="GO" id="GO:0003824">
    <property type="term" value="F:catalytic activity"/>
    <property type="evidence" value="ECO:0007669"/>
    <property type="project" value="UniProtKB-ARBA"/>
</dbReference>
<dbReference type="InterPro" id="IPR023214">
    <property type="entry name" value="HAD_sf"/>
</dbReference>
<dbReference type="KEGG" id="bvv:BHK69_26405"/>
<keyword evidence="5" id="KW-0119">Carbohydrate metabolism</keyword>
<dbReference type="SUPFAM" id="SSF56784">
    <property type="entry name" value="HAD-like"/>
    <property type="match status" value="1"/>
</dbReference>
<evidence type="ECO:0000313" key="6">
    <source>
        <dbReference type="EMBL" id="AOO83501.1"/>
    </source>
</evidence>
<dbReference type="Gene3D" id="3.40.50.1000">
    <property type="entry name" value="HAD superfamily/HAD-like"/>
    <property type="match status" value="1"/>
</dbReference>
<evidence type="ECO:0000256" key="1">
    <source>
        <dbReference type="ARBA" id="ARBA00001946"/>
    </source>
</evidence>
<evidence type="ECO:0000256" key="2">
    <source>
        <dbReference type="ARBA" id="ARBA00006171"/>
    </source>
</evidence>
<dbReference type="InterPro" id="IPR006439">
    <property type="entry name" value="HAD-SF_hydro_IA"/>
</dbReference>
<keyword evidence="3" id="KW-0479">Metal-binding</keyword>
<dbReference type="Gene3D" id="1.10.150.240">
    <property type="entry name" value="Putative phosphatase, domain 2"/>
    <property type="match status" value="1"/>
</dbReference>
<gene>
    <name evidence="6" type="ORF">BHK69_26405</name>
</gene>
<dbReference type="InterPro" id="IPR023198">
    <property type="entry name" value="PGP-like_dom2"/>
</dbReference>
<dbReference type="OrthoDB" id="9793014at2"/>
<organism evidence="6 7">
    <name type="scientific">Bosea vaviloviae</name>
    <dbReference type="NCBI Taxonomy" id="1526658"/>
    <lineage>
        <taxon>Bacteria</taxon>
        <taxon>Pseudomonadati</taxon>
        <taxon>Pseudomonadota</taxon>
        <taxon>Alphaproteobacteria</taxon>
        <taxon>Hyphomicrobiales</taxon>
        <taxon>Boseaceae</taxon>
        <taxon>Bosea</taxon>
    </lineage>
</organism>
<dbReference type="InterPro" id="IPR051600">
    <property type="entry name" value="Beta-PGM-like"/>
</dbReference>
<dbReference type="GO" id="GO:0046872">
    <property type="term" value="F:metal ion binding"/>
    <property type="evidence" value="ECO:0007669"/>
    <property type="project" value="UniProtKB-KW"/>
</dbReference>
<dbReference type="RefSeq" id="WP_069692701.1">
    <property type="nucleotide sequence ID" value="NZ_CP017147.1"/>
</dbReference>
<dbReference type="NCBIfam" id="TIGR01509">
    <property type="entry name" value="HAD-SF-IA-v3"/>
    <property type="match status" value="1"/>
</dbReference>
<keyword evidence="7" id="KW-1185">Reference proteome</keyword>
<evidence type="ECO:0008006" key="8">
    <source>
        <dbReference type="Google" id="ProtNLM"/>
    </source>
</evidence>
<name>A0A1D7U7Y3_9HYPH</name>
<dbReference type="Pfam" id="PF00702">
    <property type="entry name" value="Hydrolase"/>
    <property type="match status" value="1"/>
</dbReference>
<dbReference type="CDD" id="cd07505">
    <property type="entry name" value="HAD_BPGM-like"/>
    <property type="match status" value="1"/>
</dbReference>
<dbReference type="Proteomes" id="UP000094969">
    <property type="component" value="Chromosome"/>
</dbReference>
<dbReference type="PRINTS" id="PR00413">
    <property type="entry name" value="HADHALOGNASE"/>
</dbReference>
<dbReference type="STRING" id="1526658.BHK69_26405"/>
<evidence type="ECO:0000256" key="3">
    <source>
        <dbReference type="ARBA" id="ARBA00022723"/>
    </source>
</evidence>
<evidence type="ECO:0000313" key="7">
    <source>
        <dbReference type="Proteomes" id="UP000094969"/>
    </source>
</evidence>
<keyword evidence="4" id="KW-0460">Magnesium</keyword>
<dbReference type="PANTHER" id="PTHR46193">
    <property type="entry name" value="6-PHOSPHOGLUCONATE PHOSPHATASE"/>
    <property type="match status" value="1"/>
</dbReference>
<comment type="cofactor">
    <cofactor evidence="1">
        <name>Mg(2+)</name>
        <dbReference type="ChEBI" id="CHEBI:18420"/>
    </cofactor>
</comment>
<reference evidence="6 7" key="1">
    <citation type="journal article" date="2015" name="Antonie Van Leeuwenhoek">
        <title>Bosea vaviloviae sp. nov., a new species of slow-growing rhizobia isolated from nodules of the relict species Vavilovia formosa (Stev.) Fed.</title>
        <authorList>
            <person name="Safronova V.I."/>
            <person name="Kuznetsova I.G."/>
            <person name="Sazanova A.L."/>
            <person name="Kimeklis A.K."/>
            <person name="Belimov A.A."/>
            <person name="Andronov E.E."/>
            <person name="Pinaev A.G."/>
            <person name="Chizhevskaya E.P."/>
            <person name="Pukhaev A.R."/>
            <person name="Popov K.P."/>
            <person name="Willems A."/>
            <person name="Tikhonovich I.A."/>
        </authorList>
    </citation>
    <scope>NUCLEOTIDE SEQUENCE [LARGE SCALE GENOMIC DNA]</scope>
    <source>
        <strain evidence="6 7">Vaf18</strain>
    </source>
</reference>
<comment type="similarity">
    <text evidence="2">Belongs to the HAD-like hydrolase superfamily. CbbY/CbbZ/Gph/YieH family.</text>
</comment>
<protein>
    <recommendedName>
        <fullName evidence="8">Beta-phosphoglucomutase</fullName>
    </recommendedName>
</protein>
<sequence>MTSNGPVRALIFDMDGTIVDNMRFHEDAWEHLHVTHGLPFDRDSFFSHTAGMAVGEIISPLFPNAAPAEIEAMGKEKELFYRRNYGPHVAPMPGLLDLMTRADAAGVPMAVATAAPPGNIDIVLDTLGLRSRFATIIAPSQGFRGKPNPDLFLGAAERMKIAPEACVVFEDAPNGVEAARRAGMRAVAILSMLGANDFAGFDNVIASAKDFAALDGLPALRFA</sequence>
<dbReference type="AlphaFoldDB" id="A0A1D7U7Y3"/>
<dbReference type="PANTHER" id="PTHR46193:SF18">
    <property type="entry name" value="HEXITOL PHOSPHATASE B"/>
    <property type="match status" value="1"/>
</dbReference>
<dbReference type="SFLD" id="SFLDG01135">
    <property type="entry name" value="C1.5.6:_HAD__Beta-PGM__Phospha"/>
    <property type="match status" value="1"/>
</dbReference>
<accession>A0A1D7U7Y3</accession>
<dbReference type="EMBL" id="CP017147">
    <property type="protein sequence ID" value="AOO83501.1"/>
    <property type="molecule type" value="Genomic_DNA"/>
</dbReference>
<proteinExistence type="inferred from homology"/>
<evidence type="ECO:0000256" key="5">
    <source>
        <dbReference type="ARBA" id="ARBA00023277"/>
    </source>
</evidence>
<dbReference type="InterPro" id="IPR036412">
    <property type="entry name" value="HAD-like_sf"/>
</dbReference>
<dbReference type="SFLD" id="SFLDG01129">
    <property type="entry name" value="C1.5:_HAD__Beta-PGM__Phosphata"/>
    <property type="match status" value="1"/>
</dbReference>